<evidence type="ECO:0000313" key="5">
    <source>
        <dbReference type="EMBL" id="ALP94052.1"/>
    </source>
</evidence>
<dbReference type="PANTHER" id="PTHR13799">
    <property type="entry name" value="NGG1 INTERACTING FACTOR 3"/>
    <property type="match status" value="1"/>
</dbReference>
<proteinExistence type="inferred from homology"/>
<dbReference type="STRING" id="1297617.IB211_01661c"/>
<evidence type="ECO:0000256" key="3">
    <source>
        <dbReference type="ARBA" id="ARBA00022723"/>
    </source>
</evidence>
<feature type="binding site" evidence="4">
    <location>
        <position position="233"/>
    </location>
    <ligand>
        <name>a divalent metal cation</name>
        <dbReference type="ChEBI" id="CHEBI:60240"/>
        <label>1</label>
    </ligand>
</feature>
<dbReference type="FunFam" id="3.40.1390.30:FF:000001">
    <property type="entry name" value="GTP cyclohydrolase 1 type 2"/>
    <property type="match status" value="1"/>
</dbReference>
<dbReference type="RefSeq" id="WP_058117721.1">
    <property type="nucleotide sequence ID" value="NZ_CP011307.1"/>
</dbReference>
<dbReference type="PATRIC" id="fig|1297617.4.peg.1703"/>
<dbReference type="Gene3D" id="3.40.1390.30">
    <property type="entry name" value="NIF3 (NGG1p interacting factor 3)-like"/>
    <property type="match status" value="2"/>
</dbReference>
<dbReference type="InterPro" id="IPR002678">
    <property type="entry name" value="DUF34/NIF3"/>
</dbReference>
<evidence type="ECO:0000256" key="1">
    <source>
        <dbReference type="ARBA" id="ARBA00006964"/>
    </source>
</evidence>
<feature type="binding site" evidence="4">
    <location>
        <position position="66"/>
    </location>
    <ligand>
        <name>a divalent metal cation</name>
        <dbReference type="ChEBI" id="CHEBI:60240"/>
        <label>1</label>
    </ligand>
</feature>
<sequence>MATVKDVYAAVDQIAPFAAQMDFDNAGFLVGRGEQQVTRLLVSLDITEEVVWEAVERGVELIVSHHPIIFHPARSITDETSVGRIVLALAERGIAAICAHTNLDASVGGVNDALADALSLTECTVLEPSGTDRAGAVIGIGRAGVLRTGTGMDAATYAAQVKKALGANGVRYVDAGRPVCRVAVGGGACGDMLSLACKLGCDTFVTADVKYNIFLDAKAEGVNLIDAGHFPTENVICPILAQKLRNIFPGVEVMLSQRHKEVFSYL</sequence>
<dbReference type="GO" id="GO:0046872">
    <property type="term" value="F:metal ion binding"/>
    <property type="evidence" value="ECO:0007669"/>
    <property type="project" value="UniProtKB-KW"/>
</dbReference>
<comment type="similarity">
    <text evidence="1">Belongs to the GTP cyclohydrolase I type 2/NIF3 family.</text>
</comment>
<organism evidence="5 6">
    <name type="scientific">Intestinimonas butyriciproducens</name>
    <dbReference type="NCBI Taxonomy" id="1297617"/>
    <lineage>
        <taxon>Bacteria</taxon>
        <taxon>Bacillati</taxon>
        <taxon>Bacillota</taxon>
        <taxon>Clostridia</taxon>
        <taxon>Eubacteriales</taxon>
        <taxon>Intestinimonas</taxon>
    </lineage>
</organism>
<name>A0A0S2W3W7_9FIRM</name>
<dbReference type="eggNOG" id="COG0327">
    <property type="taxonomic scope" value="Bacteria"/>
</dbReference>
<reference evidence="5 6" key="1">
    <citation type="journal article" date="2015" name="Nat. Commun.">
        <title>Production of butyrate from lysine and the Amadori product fructoselysine by a human gut commensal.</title>
        <authorList>
            <person name="Bui T.P."/>
            <person name="Ritari J."/>
            <person name="Boeren S."/>
            <person name="de Waard P."/>
            <person name="Plugge C.M."/>
            <person name="de Vos W.M."/>
        </authorList>
    </citation>
    <scope>NUCLEOTIDE SEQUENCE [LARGE SCALE GENOMIC DNA]</scope>
    <source>
        <strain evidence="5 6">AF211</strain>
    </source>
</reference>
<dbReference type="NCBIfam" id="TIGR00486">
    <property type="entry name" value="YbgI_SA1388"/>
    <property type="match status" value="1"/>
</dbReference>
<dbReference type="GO" id="GO:0005737">
    <property type="term" value="C:cytoplasm"/>
    <property type="evidence" value="ECO:0007669"/>
    <property type="project" value="TreeGrafter"/>
</dbReference>
<dbReference type="EMBL" id="CP011307">
    <property type="protein sequence ID" value="ALP94052.1"/>
    <property type="molecule type" value="Genomic_DNA"/>
</dbReference>
<feature type="binding site" evidence="4">
    <location>
        <position position="229"/>
    </location>
    <ligand>
        <name>a divalent metal cation</name>
        <dbReference type="ChEBI" id="CHEBI:60240"/>
        <label>1</label>
    </ligand>
</feature>
<gene>
    <name evidence="5" type="ORF">IB211_01661c</name>
</gene>
<dbReference type="Proteomes" id="UP000064844">
    <property type="component" value="Chromosome"/>
</dbReference>
<evidence type="ECO:0000313" key="6">
    <source>
        <dbReference type="Proteomes" id="UP000064844"/>
    </source>
</evidence>
<dbReference type="KEGG" id="ibu:IB211_01661c"/>
<dbReference type="SUPFAM" id="SSF102705">
    <property type="entry name" value="NIF3 (NGG1p interacting factor 3)-like"/>
    <property type="match status" value="1"/>
</dbReference>
<dbReference type="InterPro" id="IPR036069">
    <property type="entry name" value="DUF34/NIF3_sf"/>
</dbReference>
<keyword evidence="3 4" id="KW-0479">Metal-binding</keyword>
<protein>
    <recommendedName>
        <fullName evidence="2">GTP cyclohydrolase 1 type 2 homolog</fullName>
    </recommendedName>
</protein>
<accession>A0A0S2W3W7</accession>
<dbReference type="PANTHER" id="PTHR13799:SF14">
    <property type="entry name" value="GTP CYCLOHYDROLASE 1 TYPE 2 HOMOLOG"/>
    <property type="match status" value="1"/>
</dbReference>
<keyword evidence="6" id="KW-1185">Reference proteome</keyword>
<reference evidence="6" key="2">
    <citation type="submission" date="2015-04" db="EMBL/GenBank/DDBJ databases">
        <title>A butyrogenic pathway from the amino acid lysine in a human gut commensal.</title>
        <authorList>
            <person name="de Vos W.M."/>
            <person name="Bui N.T.P."/>
            <person name="Plugge C.M."/>
            <person name="Ritari J."/>
        </authorList>
    </citation>
    <scope>NUCLEOTIDE SEQUENCE [LARGE SCALE GENOMIC DNA]</scope>
    <source>
        <strain evidence="6">AF211</strain>
    </source>
</reference>
<feature type="binding site" evidence="4">
    <location>
        <position position="65"/>
    </location>
    <ligand>
        <name>a divalent metal cation</name>
        <dbReference type="ChEBI" id="CHEBI:60240"/>
        <label>1</label>
    </ligand>
</feature>
<evidence type="ECO:0000256" key="4">
    <source>
        <dbReference type="PIRSR" id="PIRSR602678-1"/>
    </source>
</evidence>
<evidence type="ECO:0000256" key="2">
    <source>
        <dbReference type="ARBA" id="ARBA00022112"/>
    </source>
</evidence>
<feature type="binding site" evidence="4">
    <location>
        <position position="104"/>
    </location>
    <ligand>
        <name>a divalent metal cation</name>
        <dbReference type="ChEBI" id="CHEBI:60240"/>
        <label>1</label>
    </ligand>
</feature>
<dbReference type="AlphaFoldDB" id="A0A0S2W3W7"/>
<dbReference type="Pfam" id="PF01784">
    <property type="entry name" value="DUF34_NIF3"/>
    <property type="match status" value="1"/>
</dbReference>